<evidence type="ECO:0000256" key="5">
    <source>
        <dbReference type="ARBA" id="ARBA00022525"/>
    </source>
</evidence>
<dbReference type="Proteomes" id="UP000249390">
    <property type="component" value="Unassembled WGS sequence"/>
</dbReference>
<dbReference type="FunFam" id="2.160.20.10:FF:000028">
    <property type="entry name" value="Polygalacturonase QRT2"/>
    <property type="match status" value="1"/>
</dbReference>
<evidence type="ECO:0000256" key="13">
    <source>
        <dbReference type="RuleBase" id="RU361169"/>
    </source>
</evidence>
<dbReference type="AlphaFoldDB" id="A0A328DSQ2"/>
<name>A0A328DSQ2_9ASTE</name>
<dbReference type="GO" id="GO:0009830">
    <property type="term" value="P:cell wall modification involved in abscission"/>
    <property type="evidence" value="ECO:0007669"/>
    <property type="project" value="UniProtKB-ARBA"/>
</dbReference>
<accession>A0A328DSQ2</accession>
<dbReference type="SUPFAM" id="SSF51126">
    <property type="entry name" value="Pectin lyase-like"/>
    <property type="match status" value="1"/>
</dbReference>
<evidence type="ECO:0000256" key="6">
    <source>
        <dbReference type="ARBA" id="ARBA00022729"/>
    </source>
</evidence>
<dbReference type="GO" id="GO:0004650">
    <property type="term" value="F:polygalacturonase activity"/>
    <property type="evidence" value="ECO:0007669"/>
    <property type="project" value="UniProtKB-EC"/>
</dbReference>
<sequence length="427" mass="46479">MFLTSMPSSCVALHHKNVTPYNTINRLGEEYGHDFRAYPSYIFSLVNSTSRRILASVKTVSVDNYGAKGDGKHDDTTAFRKAWKAACSSTAASVYLKVSQKKKYRLKPISFSGPCKSTITLQIYGSIEASDNRSDYMNDGRHWLKFSSIQNLMVEGGGTLNGNGKIWWQNSCKINKSRALTFYECKRLMVRDLNIKNAQQIHVSFEKCTNVHASNIVVTSPEDSPNTDGIHVTSTKYIRISGCTIGTGDDCISIVSGSKNVKARDITCGPGHGISIGSLGAGNSKAYVSNVVVNGAKLSGTANGVRIKTWQGGSGTASNIKFKNIQMHGVENPIILDQNYCDQKKPCKEESSNVEVKDVEYENISGTSATETAIEFDCSKRYPCQGIVLRNVNLKREGGGGDAKASCNNVSFRNHVESDGVSPLCSN</sequence>
<feature type="active site" evidence="12">
    <location>
        <position position="272"/>
    </location>
</feature>
<reference evidence="14 15" key="1">
    <citation type="submission" date="2018-06" db="EMBL/GenBank/DDBJ databases">
        <title>The Genome of Cuscuta australis (Dodder) Provides Insight into the Evolution of Plant Parasitism.</title>
        <authorList>
            <person name="Liu H."/>
        </authorList>
    </citation>
    <scope>NUCLEOTIDE SEQUENCE [LARGE SCALE GENOMIC DNA]</scope>
    <source>
        <strain evidence="15">cv. Yunnan</strain>
        <tissue evidence="14">Vines</tissue>
    </source>
</reference>
<organism evidence="14 15">
    <name type="scientific">Cuscuta australis</name>
    <dbReference type="NCBI Taxonomy" id="267555"/>
    <lineage>
        <taxon>Eukaryota</taxon>
        <taxon>Viridiplantae</taxon>
        <taxon>Streptophyta</taxon>
        <taxon>Embryophyta</taxon>
        <taxon>Tracheophyta</taxon>
        <taxon>Spermatophyta</taxon>
        <taxon>Magnoliopsida</taxon>
        <taxon>eudicotyledons</taxon>
        <taxon>Gunneridae</taxon>
        <taxon>Pentapetalae</taxon>
        <taxon>asterids</taxon>
        <taxon>lamiids</taxon>
        <taxon>Solanales</taxon>
        <taxon>Convolvulaceae</taxon>
        <taxon>Cuscuteae</taxon>
        <taxon>Cuscuta</taxon>
        <taxon>Cuscuta subgen. Grammica</taxon>
        <taxon>Cuscuta sect. Cleistogrammica</taxon>
    </lineage>
</organism>
<dbReference type="EMBL" id="NQVE01000097">
    <property type="protein sequence ID" value="RAL48674.1"/>
    <property type="molecule type" value="Genomic_DNA"/>
</dbReference>
<comment type="catalytic activity">
    <reaction evidence="10">
        <text>(1,4-alpha-D-galacturonosyl)n+m + H2O = (1,4-alpha-D-galacturonosyl)n + (1,4-alpha-D-galacturonosyl)m.</text>
        <dbReference type="EC" id="3.2.1.15"/>
    </reaction>
</comment>
<evidence type="ECO:0000256" key="4">
    <source>
        <dbReference type="ARBA" id="ARBA00022512"/>
    </source>
</evidence>
<evidence type="ECO:0000313" key="15">
    <source>
        <dbReference type="Proteomes" id="UP000249390"/>
    </source>
</evidence>
<dbReference type="Pfam" id="PF00295">
    <property type="entry name" value="Glyco_hydro_28"/>
    <property type="match status" value="1"/>
</dbReference>
<dbReference type="EC" id="3.2.1.15" evidence="3"/>
<evidence type="ECO:0000256" key="12">
    <source>
        <dbReference type="PROSITE-ProRule" id="PRU10052"/>
    </source>
</evidence>
<protein>
    <recommendedName>
        <fullName evidence="3">endo-polygalacturonase</fullName>
        <ecNumber evidence="3">3.2.1.15</ecNumber>
    </recommendedName>
    <alternativeName>
        <fullName evidence="11">Pectinase</fullName>
    </alternativeName>
</protein>
<dbReference type="InterPro" id="IPR000743">
    <property type="entry name" value="Glyco_hydro_28"/>
</dbReference>
<dbReference type="InterPro" id="IPR006626">
    <property type="entry name" value="PbH1"/>
</dbReference>
<keyword evidence="7 13" id="KW-0378">Hydrolase</keyword>
<evidence type="ECO:0000256" key="8">
    <source>
        <dbReference type="ARBA" id="ARBA00023295"/>
    </source>
</evidence>
<dbReference type="GO" id="GO:0005975">
    <property type="term" value="P:carbohydrate metabolic process"/>
    <property type="evidence" value="ECO:0007669"/>
    <property type="project" value="InterPro"/>
</dbReference>
<keyword evidence="9" id="KW-0961">Cell wall biogenesis/degradation</keyword>
<dbReference type="SMART" id="SM00710">
    <property type="entry name" value="PbH1"/>
    <property type="match status" value="5"/>
</dbReference>
<comment type="similarity">
    <text evidence="2 13">Belongs to the glycosyl hydrolase 28 family.</text>
</comment>
<dbReference type="InterPro" id="IPR011050">
    <property type="entry name" value="Pectin_lyase_fold/virulence"/>
</dbReference>
<evidence type="ECO:0000256" key="2">
    <source>
        <dbReference type="ARBA" id="ARBA00008834"/>
    </source>
</evidence>
<evidence type="ECO:0000256" key="7">
    <source>
        <dbReference type="ARBA" id="ARBA00022801"/>
    </source>
</evidence>
<keyword evidence="4" id="KW-0134">Cell wall</keyword>
<dbReference type="GO" id="GO:0009901">
    <property type="term" value="P:anther dehiscence"/>
    <property type="evidence" value="ECO:0007669"/>
    <property type="project" value="UniProtKB-ARBA"/>
</dbReference>
<evidence type="ECO:0000256" key="9">
    <source>
        <dbReference type="ARBA" id="ARBA00023316"/>
    </source>
</evidence>
<keyword evidence="5" id="KW-0964">Secreted</keyword>
<comment type="subcellular location">
    <subcellularLocation>
        <location evidence="1">Secreted</location>
        <location evidence="1">Cell wall</location>
    </subcellularLocation>
</comment>
<evidence type="ECO:0000256" key="1">
    <source>
        <dbReference type="ARBA" id="ARBA00004191"/>
    </source>
</evidence>
<proteinExistence type="inferred from homology"/>
<gene>
    <name evidence="14" type="ORF">DM860_000994</name>
</gene>
<dbReference type="PANTHER" id="PTHR31375">
    <property type="match status" value="1"/>
</dbReference>
<dbReference type="InterPro" id="IPR012334">
    <property type="entry name" value="Pectin_lyas_fold"/>
</dbReference>
<dbReference type="PROSITE" id="PS00502">
    <property type="entry name" value="POLYGALACTURONASE"/>
    <property type="match status" value="1"/>
</dbReference>
<evidence type="ECO:0000256" key="11">
    <source>
        <dbReference type="ARBA" id="ARBA00083621"/>
    </source>
</evidence>
<dbReference type="GO" id="GO:0010047">
    <property type="term" value="P:fruit dehiscence"/>
    <property type="evidence" value="ECO:0007669"/>
    <property type="project" value="UniProtKB-ARBA"/>
</dbReference>
<evidence type="ECO:0000256" key="10">
    <source>
        <dbReference type="ARBA" id="ARBA00034074"/>
    </source>
</evidence>
<evidence type="ECO:0000313" key="14">
    <source>
        <dbReference type="EMBL" id="RAL48674.1"/>
    </source>
</evidence>
<comment type="caution">
    <text evidence="14">The sequence shown here is derived from an EMBL/GenBank/DDBJ whole genome shotgun (WGS) entry which is preliminary data.</text>
</comment>
<dbReference type="Gene3D" id="2.160.20.10">
    <property type="entry name" value="Single-stranded right-handed beta-helix, Pectin lyase-like"/>
    <property type="match status" value="1"/>
</dbReference>
<keyword evidence="6" id="KW-0732">Signal</keyword>
<keyword evidence="8 13" id="KW-0326">Glycosidase</keyword>
<keyword evidence="15" id="KW-1185">Reference proteome</keyword>
<evidence type="ECO:0000256" key="3">
    <source>
        <dbReference type="ARBA" id="ARBA00012736"/>
    </source>
</evidence>